<dbReference type="Pfam" id="PF13424">
    <property type="entry name" value="TPR_12"/>
    <property type="match status" value="3"/>
</dbReference>
<feature type="repeat" description="TPR" evidence="1">
    <location>
        <begin position="263"/>
        <end position="296"/>
    </location>
</feature>
<dbReference type="SMART" id="SM00028">
    <property type="entry name" value="TPR"/>
    <property type="match status" value="7"/>
</dbReference>
<dbReference type="RefSeq" id="WP_252662788.1">
    <property type="nucleotide sequence ID" value="NZ_CP098611.1"/>
</dbReference>
<accession>A0ABY5ANH2</accession>
<evidence type="ECO:0000256" key="1">
    <source>
        <dbReference type="PROSITE-ProRule" id="PRU00339"/>
    </source>
</evidence>
<feature type="transmembrane region" description="Helical" evidence="2">
    <location>
        <begin position="521"/>
        <end position="547"/>
    </location>
</feature>
<keyword evidence="2" id="KW-0812">Transmembrane</keyword>
<dbReference type="InterPro" id="IPR019734">
    <property type="entry name" value="TPR_rpt"/>
</dbReference>
<keyword evidence="1" id="KW-0802">TPR repeat</keyword>
<dbReference type="PANTHER" id="PTHR10098:SF108">
    <property type="entry name" value="TETRATRICOPEPTIDE REPEAT PROTEIN 28"/>
    <property type="match status" value="1"/>
</dbReference>
<keyword evidence="4" id="KW-1185">Reference proteome</keyword>
<protein>
    <submittedName>
        <fullName evidence="3">Tetratricopeptide repeat protein</fullName>
    </submittedName>
</protein>
<feature type="repeat" description="TPR" evidence="1">
    <location>
        <begin position="303"/>
        <end position="336"/>
    </location>
</feature>
<evidence type="ECO:0000313" key="4">
    <source>
        <dbReference type="Proteomes" id="UP001056708"/>
    </source>
</evidence>
<feature type="repeat" description="TPR" evidence="1">
    <location>
        <begin position="423"/>
        <end position="456"/>
    </location>
</feature>
<dbReference type="PROSITE" id="PS50005">
    <property type="entry name" value="TPR"/>
    <property type="match status" value="5"/>
</dbReference>
<dbReference type="InterPro" id="IPR011990">
    <property type="entry name" value="TPR-like_helical_dom_sf"/>
</dbReference>
<proteinExistence type="predicted"/>
<name>A0ABY5ANH2_9CYAN</name>
<reference evidence="3" key="1">
    <citation type="submission" date="2022-06" db="EMBL/GenBank/DDBJ databases">
        <title>Genome sequence of Phormidium yuhuli AB48 isolated from an industrial photobioreactor environment.</title>
        <authorList>
            <person name="Qiu Y."/>
            <person name="Noonan A.J.C."/>
            <person name="Dofher K."/>
            <person name="Koch M."/>
            <person name="Kieft B."/>
            <person name="Lin X."/>
            <person name="Ziels R.M."/>
            <person name="Hallam S.J."/>
        </authorList>
    </citation>
    <scope>NUCLEOTIDE SEQUENCE</scope>
    <source>
        <strain evidence="3">AB48</strain>
    </source>
</reference>
<dbReference type="SUPFAM" id="SSF48452">
    <property type="entry name" value="TPR-like"/>
    <property type="match status" value="2"/>
</dbReference>
<gene>
    <name evidence="3" type="ORF">NEA10_18390</name>
</gene>
<keyword evidence="2" id="KW-0472">Membrane</keyword>
<feature type="repeat" description="TPR" evidence="1">
    <location>
        <begin position="383"/>
        <end position="416"/>
    </location>
</feature>
<dbReference type="PANTHER" id="PTHR10098">
    <property type="entry name" value="RAPSYN-RELATED"/>
    <property type="match status" value="1"/>
</dbReference>
<dbReference type="EMBL" id="CP098611">
    <property type="protein sequence ID" value="USR90764.1"/>
    <property type="molecule type" value="Genomic_DNA"/>
</dbReference>
<feature type="repeat" description="TPR" evidence="1">
    <location>
        <begin position="223"/>
        <end position="256"/>
    </location>
</feature>
<organism evidence="3 4">
    <name type="scientific">Phormidium yuhuli AB48</name>
    <dbReference type="NCBI Taxonomy" id="2940671"/>
    <lineage>
        <taxon>Bacteria</taxon>
        <taxon>Bacillati</taxon>
        <taxon>Cyanobacteriota</taxon>
        <taxon>Cyanophyceae</taxon>
        <taxon>Oscillatoriophycideae</taxon>
        <taxon>Oscillatoriales</taxon>
        <taxon>Oscillatoriaceae</taxon>
        <taxon>Phormidium</taxon>
        <taxon>Phormidium yuhuli</taxon>
    </lineage>
</organism>
<sequence length="557" mass="63296">MNGHPLTLKLVAGLLHEEFGDEATIGQLAELGLADVGMLMSQLRGVHRQEVVQLLAVLDASFNRLSEKWRRLLLSLVVLRQAFDGTWASAMMGETVAPKELRRLAKRGFLLAEAQGYRFLPLIEEYLKFRAGDLREAHLRAIEFYESRVTSRAEWETLEDVQDYLEVFYHRCELGEYEAAFDVLRDGDDVNEFLCLRGHNQLLAELYQQLVEHLPCREDYRYTASLISLGNGYRSLGRYRDAIAVYKKSLEIARDIRDQQGEADSLIGLGSAYKSLGRYRDAIAILEQQLDIARDIGKPQGEADSLNNLGNAYNGLGRYRDAITFHKKSLEIFQEIRHRQGEADSLNHLGYAYNCLGRYRDAITFHQESLEIFQEIRHRQGEANSLINLGNAYNALKRYPEAIAILEQSLDIARDIGNRQGEATSLIGLGNAYNSLGRYPEAIAFYEQSLKITGDISDKRGEANTLLMLGNLYQKLGRVQEGFAASQQATAIYQDLNLPLDAYPIPKWQKKLVKFAERGKFHLILCFLGGLIALPLAVVWLISLILYRLIRQRFTPR</sequence>
<dbReference type="Proteomes" id="UP001056708">
    <property type="component" value="Chromosome"/>
</dbReference>
<keyword evidence="2" id="KW-1133">Transmembrane helix</keyword>
<evidence type="ECO:0000313" key="3">
    <source>
        <dbReference type="EMBL" id="USR90764.1"/>
    </source>
</evidence>
<dbReference type="Gene3D" id="1.25.40.10">
    <property type="entry name" value="Tetratricopeptide repeat domain"/>
    <property type="match status" value="1"/>
</dbReference>
<evidence type="ECO:0000256" key="2">
    <source>
        <dbReference type="SAM" id="Phobius"/>
    </source>
</evidence>